<dbReference type="Proteomes" id="UP000032180">
    <property type="component" value="Chromosome 6"/>
</dbReference>
<reference evidence="2" key="3">
    <citation type="submission" date="2015-04" db="UniProtKB">
        <authorList>
            <consortium name="EnsemblPlants"/>
        </authorList>
    </citation>
    <scope>IDENTIFICATION</scope>
</reference>
<evidence type="ECO:0000313" key="2">
    <source>
        <dbReference type="EnsemblPlants" id="LPERR06G09610.1"/>
    </source>
</evidence>
<sequence length="93" mass="10366">MEAGDGEEAGVGNKKRKEPNAESESDVSTQPGERKKTILPTWRKYAVPCEGSEVLKKKKVAFAVKRLRTMMDVLGAVDFWLERQAEAKAKEEA</sequence>
<protein>
    <submittedName>
        <fullName evidence="2">Uncharacterized protein</fullName>
    </submittedName>
</protein>
<keyword evidence="3" id="KW-1185">Reference proteome</keyword>
<dbReference type="HOGENOM" id="CLU_2402858_0_0_1"/>
<reference evidence="2 3" key="1">
    <citation type="submission" date="2012-08" db="EMBL/GenBank/DDBJ databases">
        <title>Oryza genome evolution.</title>
        <authorList>
            <person name="Wing R.A."/>
        </authorList>
    </citation>
    <scope>NUCLEOTIDE SEQUENCE</scope>
</reference>
<dbReference type="Gramene" id="LPERR06G09610.1">
    <property type="protein sequence ID" value="LPERR06G09610.1"/>
    <property type="gene ID" value="LPERR06G09610"/>
</dbReference>
<accession>A0A0D9WPA3</accession>
<name>A0A0D9WPA3_9ORYZ</name>
<dbReference type="AlphaFoldDB" id="A0A0D9WPA3"/>
<evidence type="ECO:0000256" key="1">
    <source>
        <dbReference type="SAM" id="MobiDB-lite"/>
    </source>
</evidence>
<feature type="region of interest" description="Disordered" evidence="1">
    <location>
        <begin position="1"/>
        <end position="37"/>
    </location>
</feature>
<proteinExistence type="predicted"/>
<dbReference type="EnsemblPlants" id="LPERR06G09610.1">
    <property type="protein sequence ID" value="LPERR06G09610.1"/>
    <property type="gene ID" value="LPERR06G09610"/>
</dbReference>
<evidence type="ECO:0000313" key="3">
    <source>
        <dbReference type="Proteomes" id="UP000032180"/>
    </source>
</evidence>
<reference evidence="3" key="2">
    <citation type="submission" date="2013-12" db="EMBL/GenBank/DDBJ databases">
        <authorList>
            <person name="Yu Y."/>
            <person name="Lee S."/>
            <person name="de Baynast K."/>
            <person name="Wissotski M."/>
            <person name="Liu L."/>
            <person name="Talag J."/>
            <person name="Goicoechea J."/>
            <person name="Angelova A."/>
            <person name="Jetty R."/>
            <person name="Kudrna D."/>
            <person name="Golser W."/>
            <person name="Rivera L."/>
            <person name="Zhang J."/>
            <person name="Wing R."/>
        </authorList>
    </citation>
    <scope>NUCLEOTIDE SEQUENCE</scope>
</reference>
<organism evidence="2 3">
    <name type="scientific">Leersia perrieri</name>
    <dbReference type="NCBI Taxonomy" id="77586"/>
    <lineage>
        <taxon>Eukaryota</taxon>
        <taxon>Viridiplantae</taxon>
        <taxon>Streptophyta</taxon>
        <taxon>Embryophyta</taxon>
        <taxon>Tracheophyta</taxon>
        <taxon>Spermatophyta</taxon>
        <taxon>Magnoliopsida</taxon>
        <taxon>Liliopsida</taxon>
        <taxon>Poales</taxon>
        <taxon>Poaceae</taxon>
        <taxon>BOP clade</taxon>
        <taxon>Oryzoideae</taxon>
        <taxon>Oryzeae</taxon>
        <taxon>Oryzinae</taxon>
        <taxon>Leersia</taxon>
    </lineage>
</organism>